<feature type="domain" description="DUF6760" evidence="1">
    <location>
        <begin position="7"/>
        <end position="43"/>
    </location>
</feature>
<evidence type="ECO:0000313" key="2">
    <source>
        <dbReference type="EMBL" id="MFD0689866.1"/>
    </source>
</evidence>
<organism evidence="2 3">
    <name type="scientific">Actinomadura fibrosa</name>
    <dbReference type="NCBI Taxonomy" id="111802"/>
    <lineage>
        <taxon>Bacteria</taxon>
        <taxon>Bacillati</taxon>
        <taxon>Actinomycetota</taxon>
        <taxon>Actinomycetes</taxon>
        <taxon>Streptosporangiales</taxon>
        <taxon>Thermomonosporaceae</taxon>
        <taxon>Actinomadura</taxon>
    </lineage>
</organism>
<gene>
    <name evidence="2" type="ORF">ACFQZM_35625</name>
</gene>
<keyword evidence="3" id="KW-1185">Reference proteome</keyword>
<dbReference type="RefSeq" id="WP_165502827.1">
    <property type="nucleotide sequence ID" value="NZ_CAACUY010000031.1"/>
</dbReference>
<dbReference type="Proteomes" id="UP001597063">
    <property type="component" value="Unassembled WGS sequence"/>
</dbReference>
<reference evidence="3" key="1">
    <citation type="journal article" date="2019" name="Int. J. Syst. Evol. Microbiol.">
        <title>The Global Catalogue of Microorganisms (GCM) 10K type strain sequencing project: providing services to taxonomists for standard genome sequencing and annotation.</title>
        <authorList>
            <consortium name="The Broad Institute Genomics Platform"/>
            <consortium name="The Broad Institute Genome Sequencing Center for Infectious Disease"/>
            <person name="Wu L."/>
            <person name="Ma J."/>
        </authorList>
    </citation>
    <scope>NUCLEOTIDE SEQUENCE [LARGE SCALE GENOMIC DNA]</scope>
    <source>
        <strain evidence="3">JCM 9371</strain>
    </source>
</reference>
<proteinExistence type="predicted"/>
<comment type="caution">
    <text evidence="2">The sequence shown here is derived from an EMBL/GenBank/DDBJ whole genome shotgun (WGS) entry which is preliminary data.</text>
</comment>
<evidence type="ECO:0000313" key="3">
    <source>
        <dbReference type="Proteomes" id="UP001597063"/>
    </source>
</evidence>
<dbReference type="Pfam" id="PF20546">
    <property type="entry name" value="DUF6760"/>
    <property type="match status" value="1"/>
</dbReference>
<dbReference type="EMBL" id="JBHTGP010000018">
    <property type="protein sequence ID" value="MFD0689866.1"/>
    <property type="molecule type" value="Genomic_DNA"/>
</dbReference>
<protein>
    <submittedName>
        <fullName evidence="2">DUF6760 family protein</fullName>
    </submittedName>
</protein>
<accession>A0ABW2XU30</accession>
<name>A0ABW2XU30_9ACTN</name>
<sequence length="51" mass="5923">MTGYPLDRVHQEVAFLGRHAHWTLNEVLDLDHATRRRWVAEVLDQIAQEAG</sequence>
<dbReference type="InterPro" id="IPR046648">
    <property type="entry name" value="DUF6760"/>
</dbReference>
<evidence type="ECO:0000259" key="1">
    <source>
        <dbReference type="Pfam" id="PF20546"/>
    </source>
</evidence>